<reference evidence="2 3" key="1">
    <citation type="journal article" date="2011" name="J. Gen. Appl. Microbiol.">
        <title>Draft genome sequencing of the enigmatic basidiomycete Mixia osmundae.</title>
        <authorList>
            <person name="Nishida H."/>
            <person name="Nagatsuka Y."/>
            <person name="Sugiyama J."/>
        </authorList>
    </citation>
    <scope>NUCLEOTIDE SEQUENCE [LARGE SCALE GENOMIC DNA]</scope>
    <source>
        <strain evidence="3">CBS 9802 / IAM 14324 / JCM 22182 / KY 12970</strain>
    </source>
</reference>
<reference evidence="2 3" key="2">
    <citation type="journal article" date="2012" name="Open Biol.">
        <title>Characteristics of nucleosomes and linker DNA regions on the genome of the basidiomycete Mixia osmundae revealed by mono- and dinucleosome mapping.</title>
        <authorList>
            <person name="Nishida H."/>
            <person name="Kondo S."/>
            <person name="Matsumoto T."/>
            <person name="Suzuki Y."/>
            <person name="Yoshikawa H."/>
            <person name="Taylor T.D."/>
            <person name="Sugiyama J."/>
        </authorList>
    </citation>
    <scope>NUCLEOTIDE SEQUENCE [LARGE SCALE GENOMIC DNA]</scope>
    <source>
        <strain evidence="3">CBS 9802 / IAM 14324 / JCM 22182 / KY 12970</strain>
    </source>
</reference>
<dbReference type="EMBL" id="BABT02000035">
    <property type="protein sequence ID" value="GAA94440.1"/>
    <property type="molecule type" value="Genomic_DNA"/>
</dbReference>
<feature type="region of interest" description="Disordered" evidence="1">
    <location>
        <begin position="332"/>
        <end position="351"/>
    </location>
</feature>
<feature type="compositionally biased region" description="Polar residues" evidence="1">
    <location>
        <begin position="190"/>
        <end position="206"/>
    </location>
</feature>
<name>G7DV30_MIXOS</name>
<evidence type="ECO:0000313" key="2">
    <source>
        <dbReference type="EMBL" id="GAA94440.1"/>
    </source>
</evidence>
<keyword evidence="3" id="KW-1185">Reference proteome</keyword>
<feature type="region of interest" description="Disordered" evidence="1">
    <location>
        <begin position="455"/>
        <end position="478"/>
    </location>
</feature>
<comment type="caution">
    <text evidence="2">The sequence shown here is derived from an EMBL/GenBank/DDBJ whole genome shotgun (WGS) entry which is preliminary data.</text>
</comment>
<sequence length="478" mass="52614">MRTIQAQATTASDPITLSSSSAPDTPIHAEHPPGSTPPTSTTSFVLDRSSSVLKCVREFPHAFVRRSTSTPRPPKVDEPPGEYLDESQYGSEYRETQVPMSAMLRDISKDDTPVPHRPPAELIDRYRRIGAYERLNPSVSSSPAPESPLVARAPLHSPSPEATSNNSETLPVLRLTPRTRAFVDGALPTASRSLQKPHSPDQSQKANKADASAALESSQKQSRPCPRANNLSGRESKSTLVGAATPFKFSSSRSGSDVSDRELCPPSASVSPQKPDCTAEDEYIEETQFPHLLMTPWPTHNERKLDPGRLGNVQSYADLQESYKLAIPWQDDETEAQAQQKSDAPVDTESISHQVNADLPRLTKRPSFFARVKQAWVGARPDPPRQSNLDSFFESSRKRKALEAAAETGRLTPDDRKAAELVGAALRAKRQRAVTPPATRADYIPSTVMTEELEELKPSPHRIKHLDEKTLTPSRLFQ</sequence>
<organism evidence="2 3">
    <name type="scientific">Mixia osmundae (strain CBS 9802 / IAM 14324 / JCM 22182 / KY 12970)</name>
    <dbReference type="NCBI Taxonomy" id="764103"/>
    <lineage>
        <taxon>Eukaryota</taxon>
        <taxon>Fungi</taxon>
        <taxon>Dikarya</taxon>
        <taxon>Basidiomycota</taxon>
        <taxon>Pucciniomycotina</taxon>
        <taxon>Mixiomycetes</taxon>
        <taxon>Mixiales</taxon>
        <taxon>Mixiaceae</taxon>
        <taxon>Mixia</taxon>
    </lineage>
</organism>
<accession>G7DV30</accession>
<dbReference type="AlphaFoldDB" id="G7DV30"/>
<dbReference type="RefSeq" id="XP_014564910.1">
    <property type="nucleotide sequence ID" value="XM_014709424.1"/>
</dbReference>
<dbReference type="Proteomes" id="UP000009131">
    <property type="component" value="Unassembled WGS sequence"/>
</dbReference>
<feature type="region of interest" description="Disordered" evidence="1">
    <location>
        <begin position="136"/>
        <end position="276"/>
    </location>
</feature>
<dbReference type="InParanoid" id="G7DV30"/>
<feature type="region of interest" description="Disordered" evidence="1">
    <location>
        <begin position="1"/>
        <end position="44"/>
    </location>
</feature>
<feature type="compositionally biased region" description="Low complexity" evidence="1">
    <location>
        <begin position="137"/>
        <end position="148"/>
    </location>
</feature>
<proteinExistence type="predicted"/>
<evidence type="ECO:0000256" key="1">
    <source>
        <dbReference type="SAM" id="MobiDB-lite"/>
    </source>
</evidence>
<feature type="compositionally biased region" description="Polar residues" evidence="1">
    <location>
        <begin position="1"/>
        <end position="23"/>
    </location>
</feature>
<feature type="compositionally biased region" description="Polar residues" evidence="1">
    <location>
        <begin position="160"/>
        <end position="169"/>
    </location>
</feature>
<protein>
    <submittedName>
        <fullName evidence="2">Uncharacterized protein</fullName>
    </submittedName>
</protein>
<feature type="region of interest" description="Disordered" evidence="1">
    <location>
        <begin position="62"/>
        <end position="92"/>
    </location>
</feature>
<evidence type="ECO:0000313" key="3">
    <source>
        <dbReference type="Proteomes" id="UP000009131"/>
    </source>
</evidence>
<gene>
    <name evidence="2" type="primary">Mo01092</name>
    <name evidence="2" type="ORF">E5Q_01092</name>
</gene>
<dbReference type="HOGENOM" id="CLU_571181_0_0_1"/>